<comment type="subcellular location">
    <subcellularLocation>
        <location evidence="1">Nucleus</location>
    </subcellularLocation>
</comment>
<evidence type="ECO:0000256" key="5">
    <source>
        <dbReference type="ARBA" id="ARBA00023163"/>
    </source>
</evidence>
<gene>
    <name evidence="9" type="ORF">PSALAMII_LOCUS9764</name>
</gene>
<feature type="region of interest" description="Disordered" evidence="7">
    <location>
        <begin position="69"/>
        <end position="102"/>
    </location>
</feature>
<dbReference type="OrthoDB" id="446368at2759"/>
<dbReference type="InterPro" id="IPR050815">
    <property type="entry name" value="TF_fung"/>
</dbReference>
<dbReference type="CDD" id="cd00067">
    <property type="entry name" value="GAL4"/>
    <property type="match status" value="1"/>
</dbReference>
<dbReference type="PANTHER" id="PTHR47338:SF7">
    <property type="entry name" value="ZN(II)2CYS6 TRANSCRIPTION FACTOR (EUROFUNG)"/>
    <property type="match status" value="1"/>
</dbReference>
<evidence type="ECO:0000256" key="6">
    <source>
        <dbReference type="ARBA" id="ARBA00023242"/>
    </source>
</evidence>
<dbReference type="InterPro" id="IPR001138">
    <property type="entry name" value="Zn2Cys6_DnaBD"/>
</dbReference>
<evidence type="ECO:0000259" key="8">
    <source>
        <dbReference type="PROSITE" id="PS50048"/>
    </source>
</evidence>
<feature type="domain" description="Zn(2)-C6 fungal-type" evidence="8">
    <location>
        <begin position="28"/>
        <end position="58"/>
    </location>
</feature>
<evidence type="ECO:0000256" key="7">
    <source>
        <dbReference type="SAM" id="MobiDB-lite"/>
    </source>
</evidence>
<evidence type="ECO:0000256" key="3">
    <source>
        <dbReference type="ARBA" id="ARBA00023015"/>
    </source>
</evidence>
<dbReference type="InterPro" id="IPR036864">
    <property type="entry name" value="Zn2-C6_fun-type_DNA-bd_sf"/>
</dbReference>
<name>A0A9W4JUV7_9EURO</name>
<dbReference type="GO" id="GO:0000981">
    <property type="term" value="F:DNA-binding transcription factor activity, RNA polymerase II-specific"/>
    <property type="evidence" value="ECO:0007669"/>
    <property type="project" value="InterPro"/>
</dbReference>
<keyword evidence="2" id="KW-0479">Metal-binding</keyword>
<accession>A0A9W4JUV7</accession>
<dbReference type="GO" id="GO:0005634">
    <property type="term" value="C:nucleus"/>
    <property type="evidence" value="ECO:0007669"/>
    <property type="project" value="UniProtKB-SubCell"/>
</dbReference>
<dbReference type="InterPro" id="IPR007219">
    <property type="entry name" value="XnlR_reg_dom"/>
</dbReference>
<dbReference type="Pfam" id="PF04082">
    <property type="entry name" value="Fungal_trans"/>
    <property type="match status" value="1"/>
</dbReference>
<proteinExistence type="predicted"/>
<evidence type="ECO:0000256" key="4">
    <source>
        <dbReference type="ARBA" id="ARBA00023125"/>
    </source>
</evidence>
<dbReference type="SMART" id="SM00066">
    <property type="entry name" value="GAL4"/>
    <property type="match status" value="1"/>
</dbReference>
<dbReference type="PANTHER" id="PTHR47338">
    <property type="entry name" value="ZN(II)2CYS6 TRANSCRIPTION FACTOR (EUROFUNG)-RELATED"/>
    <property type="match status" value="1"/>
</dbReference>
<dbReference type="PROSITE" id="PS50048">
    <property type="entry name" value="ZN2_CY6_FUNGAL_2"/>
    <property type="match status" value="1"/>
</dbReference>
<keyword evidence="5" id="KW-0804">Transcription</keyword>
<protein>
    <recommendedName>
        <fullName evidence="8">Zn(2)-C6 fungal-type domain-containing protein</fullName>
    </recommendedName>
</protein>
<evidence type="ECO:0000256" key="1">
    <source>
        <dbReference type="ARBA" id="ARBA00004123"/>
    </source>
</evidence>
<dbReference type="GO" id="GO:0008270">
    <property type="term" value="F:zinc ion binding"/>
    <property type="evidence" value="ECO:0007669"/>
    <property type="project" value="InterPro"/>
</dbReference>
<sequence>MELSCSDVPRTAAHLTQSGTQRQRIRQACKQCHLLKAKCSGTSPACQRCCKKGISCEYTVSKPLRKTRKRRRALPYLEKQPTTPLSPPLKSPEHTYEQSSSGNIGTELASMGSHVTHKDQHRNKDVDTCEGLGLQKTIVRLYIDAYFEYISPLCENGFIHRALFLRAWTSGKVDPVLLKAICSASADFVPANSAASTRRDGWLSEAESYIWSNIGRPSIAILQVLVIVISQNLALSRFSALQPLLAVAAKMAYLLRLNHENPKLSTTAREIRRRLMWSIFILERRLAGGQEDLITCPKNLMHIQLPSTEKDFELAISSRTGPLVPTKIDRESSGMGIRAYFCRLSSIRHEILQYTRRVISEGANANDTSSELLQLESDLVNFKNSLPEALALNERNLNLRAFSPQMRRYVMLHAAWHQCHCDLYRFMIPGLRDSLSGEALRNTSSEFMMYCQAQAVNHANALVDLLQMVQRIGDEMMQDPGIKVLVYQCTRIITRASDIGLLGTKPERLETLSKLTSAAEILLPIIAINHSTSQLVSYTADFIGKTLLLSCRIRCLQMTRNMLIMITIKYQEIQELISTAAARASDPSTVTPASEAKRISDANILDILAQIRQNDINEGENVHQHHPISPPTTATTSHDVGVPSREATDNDNRVHLVESPMGEGDIGEQLWYTGLESEDLFGSGSIANLFDGFGGSAPDFAFHGVDQLYEERF</sequence>
<dbReference type="Proteomes" id="UP001152592">
    <property type="component" value="Unassembled WGS sequence"/>
</dbReference>
<dbReference type="SUPFAM" id="SSF57701">
    <property type="entry name" value="Zn2/Cys6 DNA-binding domain"/>
    <property type="match status" value="1"/>
</dbReference>
<keyword evidence="3" id="KW-0805">Transcription regulation</keyword>
<reference evidence="9" key="1">
    <citation type="submission" date="2021-07" db="EMBL/GenBank/DDBJ databases">
        <authorList>
            <person name="Branca A.L. A."/>
        </authorList>
    </citation>
    <scope>NUCLEOTIDE SEQUENCE</scope>
</reference>
<dbReference type="GO" id="GO:0003677">
    <property type="term" value="F:DNA binding"/>
    <property type="evidence" value="ECO:0007669"/>
    <property type="project" value="UniProtKB-KW"/>
</dbReference>
<dbReference type="Pfam" id="PF00172">
    <property type="entry name" value="Zn_clus"/>
    <property type="match status" value="1"/>
</dbReference>
<evidence type="ECO:0000313" key="10">
    <source>
        <dbReference type="Proteomes" id="UP001152592"/>
    </source>
</evidence>
<dbReference type="PROSITE" id="PS00463">
    <property type="entry name" value="ZN2_CY6_FUNGAL_1"/>
    <property type="match status" value="1"/>
</dbReference>
<dbReference type="GO" id="GO:0006351">
    <property type="term" value="P:DNA-templated transcription"/>
    <property type="evidence" value="ECO:0007669"/>
    <property type="project" value="InterPro"/>
</dbReference>
<organism evidence="9 10">
    <name type="scientific">Penicillium salamii</name>
    <dbReference type="NCBI Taxonomy" id="1612424"/>
    <lineage>
        <taxon>Eukaryota</taxon>
        <taxon>Fungi</taxon>
        <taxon>Dikarya</taxon>
        <taxon>Ascomycota</taxon>
        <taxon>Pezizomycotina</taxon>
        <taxon>Eurotiomycetes</taxon>
        <taxon>Eurotiomycetidae</taxon>
        <taxon>Eurotiales</taxon>
        <taxon>Aspergillaceae</taxon>
        <taxon>Penicillium</taxon>
    </lineage>
</organism>
<keyword evidence="6" id="KW-0539">Nucleus</keyword>
<keyword evidence="4" id="KW-0238">DNA-binding</keyword>
<dbReference type="CDD" id="cd12148">
    <property type="entry name" value="fungal_TF_MHR"/>
    <property type="match status" value="1"/>
</dbReference>
<dbReference type="AlphaFoldDB" id="A0A9W4JUV7"/>
<dbReference type="PRINTS" id="PR00755">
    <property type="entry name" value="AFLATOXINBRP"/>
</dbReference>
<evidence type="ECO:0000256" key="2">
    <source>
        <dbReference type="ARBA" id="ARBA00022723"/>
    </source>
</evidence>
<comment type="caution">
    <text evidence="9">The sequence shown here is derived from an EMBL/GenBank/DDBJ whole genome shotgun (WGS) entry which is preliminary data.</text>
</comment>
<dbReference type="EMBL" id="CAJVPD010000282">
    <property type="protein sequence ID" value="CAG8421267.1"/>
    <property type="molecule type" value="Genomic_DNA"/>
</dbReference>
<evidence type="ECO:0000313" key="9">
    <source>
        <dbReference type="EMBL" id="CAG8421267.1"/>
    </source>
</evidence>
<dbReference type="Gene3D" id="4.10.240.10">
    <property type="entry name" value="Zn(2)-C6 fungal-type DNA-binding domain"/>
    <property type="match status" value="1"/>
</dbReference>